<comment type="caution">
    <text evidence="10">The sequence shown here is derived from an EMBL/GenBank/DDBJ whole genome shotgun (WGS) entry which is preliminary data.</text>
</comment>
<evidence type="ECO:0000256" key="2">
    <source>
        <dbReference type="ARBA" id="ARBA00022448"/>
    </source>
</evidence>
<evidence type="ECO:0000313" key="11">
    <source>
        <dbReference type="Proteomes" id="UP000192575"/>
    </source>
</evidence>
<keyword evidence="5 8" id="KW-0812">Transmembrane</keyword>
<protein>
    <recommendedName>
        <fullName evidence="9">Phosphotransferase system EIIC domain-containing protein</fullName>
    </recommendedName>
</protein>
<dbReference type="EMBL" id="NBEF01000005">
    <property type="protein sequence ID" value="OQQ92380.1"/>
    <property type="molecule type" value="Genomic_DNA"/>
</dbReference>
<evidence type="ECO:0000313" key="10">
    <source>
        <dbReference type="EMBL" id="OQQ92380.1"/>
    </source>
</evidence>
<dbReference type="InterPro" id="IPR003352">
    <property type="entry name" value="PTS_EIIC"/>
</dbReference>
<dbReference type="GO" id="GO:0009401">
    <property type="term" value="P:phosphoenolpyruvate-dependent sugar phosphotransferase system"/>
    <property type="evidence" value="ECO:0007669"/>
    <property type="project" value="InterPro"/>
</dbReference>
<evidence type="ECO:0000256" key="6">
    <source>
        <dbReference type="ARBA" id="ARBA00022989"/>
    </source>
</evidence>
<proteinExistence type="predicted"/>
<feature type="transmembrane region" description="Helical" evidence="8">
    <location>
        <begin position="110"/>
        <end position="127"/>
    </location>
</feature>
<evidence type="ECO:0000256" key="4">
    <source>
        <dbReference type="ARBA" id="ARBA00022597"/>
    </source>
</evidence>
<reference evidence="10 11" key="1">
    <citation type="submission" date="2017-03" db="EMBL/GenBank/DDBJ databases">
        <title>Phylogenomics and comparative genomics of Lactobacillus salivarius, a mammalian gut commensal.</title>
        <authorList>
            <person name="Harris H.M."/>
        </authorList>
    </citation>
    <scope>NUCLEOTIDE SEQUENCE [LARGE SCALE GENOMIC DNA]</scope>
    <source>
        <strain evidence="10 11">JCM 1047</strain>
    </source>
</reference>
<dbReference type="GO" id="GO:0008982">
    <property type="term" value="F:protein-N(PI)-phosphohistidine-sugar phosphotransferase activity"/>
    <property type="evidence" value="ECO:0007669"/>
    <property type="project" value="InterPro"/>
</dbReference>
<keyword evidence="6 8" id="KW-1133">Transmembrane helix</keyword>
<keyword evidence="7 8" id="KW-0472">Membrane</keyword>
<gene>
    <name evidence="10" type="ORF">B6U56_00510</name>
</gene>
<evidence type="ECO:0000256" key="3">
    <source>
        <dbReference type="ARBA" id="ARBA00022475"/>
    </source>
</evidence>
<sequence length="350" mass="36925">MEELSKYKMGEFWNKLLSAVAMAIVVAVTPGAIISPFITGLAKHSAFWETILNASNLSMYIVPVAAGVLAAGEFGFNRIEKASVALASLVGSGAVAFDKGSWVLVGMGDLINTILVIAVAIVAVFLTRNFVGSFSIIIEPILCGTIVGSLGLWSYTYVHMISTGVGSVLNAITKLQPVLMCTLIAMAFAVIIATPLSTVGLAYAIGISGIAGGAASVGVTSCFMIVAIATFKANGKGVSLAMFWGGVKMMLANFVEHPRMFIPIAIVGAVTGFIDSFLNIQNGSAEAGFGQPVGPIDSFQYMSGNTGTNIIILLLIYYILPILISLVVYLVIRKFPKLYNSNDWKVDIDK</sequence>
<name>A0A1V9RGT3_9LACO</name>
<keyword evidence="3" id="KW-1003">Cell membrane</keyword>
<comment type="subcellular location">
    <subcellularLocation>
        <location evidence="1">Cell membrane</location>
        <topology evidence="1">Multi-pass membrane protein</topology>
    </subcellularLocation>
</comment>
<evidence type="ECO:0000256" key="7">
    <source>
        <dbReference type="ARBA" id="ARBA00023136"/>
    </source>
</evidence>
<evidence type="ECO:0000256" key="1">
    <source>
        <dbReference type="ARBA" id="ARBA00004651"/>
    </source>
</evidence>
<feature type="domain" description="Phosphotransferase system EIIC" evidence="9">
    <location>
        <begin position="15"/>
        <end position="345"/>
    </location>
</feature>
<accession>A0A1V9RGT3</accession>
<evidence type="ECO:0000256" key="5">
    <source>
        <dbReference type="ARBA" id="ARBA00022692"/>
    </source>
</evidence>
<feature type="transmembrane region" description="Helical" evidence="8">
    <location>
        <begin position="134"/>
        <end position="155"/>
    </location>
</feature>
<dbReference type="RefSeq" id="WP_081533445.1">
    <property type="nucleotide sequence ID" value="NZ_JAYMDJ010000005.1"/>
</dbReference>
<feature type="transmembrane region" description="Helical" evidence="8">
    <location>
        <begin position="175"/>
        <end position="194"/>
    </location>
</feature>
<organism evidence="10 11">
    <name type="scientific">Ligilactobacillus salivarius</name>
    <dbReference type="NCBI Taxonomy" id="1624"/>
    <lineage>
        <taxon>Bacteria</taxon>
        <taxon>Bacillati</taxon>
        <taxon>Bacillota</taxon>
        <taxon>Bacilli</taxon>
        <taxon>Lactobacillales</taxon>
        <taxon>Lactobacillaceae</taxon>
        <taxon>Ligilactobacillus</taxon>
    </lineage>
</organism>
<feature type="transmembrane region" description="Helical" evidence="8">
    <location>
        <begin position="12"/>
        <end position="37"/>
    </location>
</feature>
<feature type="transmembrane region" description="Helical" evidence="8">
    <location>
        <begin position="57"/>
        <end position="76"/>
    </location>
</feature>
<keyword evidence="2" id="KW-0813">Transport</keyword>
<evidence type="ECO:0000259" key="9">
    <source>
        <dbReference type="Pfam" id="PF13303"/>
    </source>
</evidence>
<keyword evidence="4" id="KW-0762">Sugar transport</keyword>
<dbReference type="Pfam" id="PF13303">
    <property type="entry name" value="PTS_EIIC_2"/>
    <property type="match status" value="1"/>
</dbReference>
<feature type="transmembrane region" description="Helical" evidence="8">
    <location>
        <begin position="310"/>
        <end position="332"/>
    </location>
</feature>
<feature type="transmembrane region" description="Helical" evidence="8">
    <location>
        <begin position="201"/>
        <end position="231"/>
    </location>
</feature>
<dbReference type="Proteomes" id="UP000192575">
    <property type="component" value="Unassembled WGS sequence"/>
</dbReference>
<feature type="transmembrane region" description="Helical" evidence="8">
    <location>
        <begin position="261"/>
        <end position="280"/>
    </location>
</feature>
<dbReference type="GO" id="GO:0005886">
    <property type="term" value="C:plasma membrane"/>
    <property type="evidence" value="ECO:0007669"/>
    <property type="project" value="UniProtKB-SubCell"/>
</dbReference>
<dbReference type="AlphaFoldDB" id="A0A1V9RGT3"/>
<evidence type="ECO:0000256" key="8">
    <source>
        <dbReference type="SAM" id="Phobius"/>
    </source>
</evidence>